<dbReference type="InterPro" id="IPR011701">
    <property type="entry name" value="MFS"/>
</dbReference>
<dbReference type="PANTHER" id="PTHR43271:SF1">
    <property type="entry name" value="INNER MEMBRANE TRANSPORT PROTEIN YNFM"/>
    <property type="match status" value="1"/>
</dbReference>
<evidence type="ECO:0000256" key="4">
    <source>
        <dbReference type="ARBA" id="ARBA00022475"/>
    </source>
</evidence>
<dbReference type="Proteomes" id="UP000548867">
    <property type="component" value="Unassembled WGS sequence"/>
</dbReference>
<keyword evidence="5 8" id="KW-0812">Transmembrane</keyword>
<feature type="transmembrane region" description="Helical" evidence="8">
    <location>
        <begin position="256"/>
        <end position="277"/>
    </location>
</feature>
<comment type="caution">
    <text evidence="10">The sequence shown here is derived from an EMBL/GenBank/DDBJ whole genome shotgun (WGS) entry which is preliminary data.</text>
</comment>
<evidence type="ECO:0000256" key="8">
    <source>
        <dbReference type="SAM" id="Phobius"/>
    </source>
</evidence>
<feature type="transmembrane region" description="Helical" evidence="8">
    <location>
        <begin position="312"/>
        <end position="335"/>
    </location>
</feature>
<dbReference type="AlphaFoldDB" id="A0A7W6CE04"/>
<dbReference type="GO" id="GO:0022857">
    <property type="term" value="F:transmembrane transporter activity"/>
    <property type="evidence" value="ECO:0007669"/>
    <property type="project" value="InterPro"/>
</dbReference>
<dbReference type="InterPro" id="IPR020846">
    <property type="entry name" value="MFS_dom"/>
</dbReference>
<dbReference type="PANTHER" id="PTHR43271">
    <property type="entry name" value="BLL2771 PROTEIN"/>
    <property type="match status" value="1"/>
</dbReference>
<dbReference type="Gene3D" id="1.20.1250.20">
    <property type="entry name" value="MFS general substrate transporter like domains"/>
    <property type="match status" value="1"/>
</dbReference>
<keyword evidence="6 8" id="KW-1133">Transmembrane helix</keyword>
<dbReference type="RefSeq" id="WP_221227042.1">
    <property type="nucleotide sequence ID" value="NZ_JACIDX010000005.1"/>
</dbReference>
<keyword evidence="4" id="KW-1003">Cell membrane</keyword>
<feature type="transmembrane region" description="Helical" evidence="8">
    <location>
        <begin position="374"/>
        <end position="395"/>
    </location>
</feature>
<sequence>MTEPVPFAGMRRGSAEYRRASLALFLAGNATFSLLYCVQPLLPEFAREFGLAPAGASLALSLTSGALAVAVFLAGAIGQAMPRRSLMLGSLIAASLLNLVAGVATHWPWLVAARLLEGVALGGVPAVAMAYIAEEMHPADLVKAMGLYVAGTAFGGMMGRFATGWFTEFGSWRIALGAMGGLGLAAALGFGLLLPSSRRFVPQRGLGWAHHRAVWWRLMQDNGLLRLFFIAFALMSVFVTLFNYVGFRLVRPPFSLGHGAISAIFLTYISGIFSSSITGHMTEAWGRRPVLAMGLVAMLGGALLTLSGALVLIVLGILLLTLGFFSAHAAASGWVGQWAGPDKGHAASLYLLFYYLGAGITGTAGGWFYQHWQWPGVVALTGGICAAGLGVALSLRPR</sequence>
<feature type="transmembrane region" description="Helical" evidence="8">
    <location>
        <begin position="54"/>
        <end position="74"/>
    </location>
</feature>
<evidence type="ECO:0000256" key="1">
    <source>
        <dbReference type="ARBA" id="ARBA00004651"/>
    </source>
</evidence>
<dbReference type="GO" id="GO:0005886">
    <property type="term" value="C:plasma membrane"/>
    <property type="evidence" value="ECO:0007669"/>
    <property type="project" value="UniProtKB-SubCell"/>
</dbReference>
<feature type="transmembrane region" description="Helical" evidence="8">
    <location>
        <begin position="172"/>
        <end position="194"/>
    </location>
</feature>
<proteinExistence type="inferred from homology"/>
<comment type="similarity">
    <text evidence="2">Belongs to the major facilitator superfamily.</text>
</comment>
<feature type="transmembrane region" description="Helical" evidence="8">
    <location>
        <begin position="115"/>
        <end position="133"/>
    </location>
</feature>
<keyword evidence="7 8" id="KW-0472">Membrane</keyword>
<protein>
    <submittedName>
        <fullName evidence="10">YNFM family putative membrane transporter</fullName>
    </submittedName>
</protein>
<reference evidence="10 11" key="1">
    <citation type="submission" date="2020-08" db="EMBL/GenBank/DDBJ databases">
        <title>Genomic Encyclopedia of Type Strains, Phase IV (KMG-IV): sequencing the most valuable type-strain genomes for metagenomic binning, comparative biology and taxonomic classification.</title>
        <authorList>
            <person name="Goeker M."/>
        </authorList>
    </citation>
    <scope>NUCLEOTIDE SEQUENCE [LARGE SCALE GENOMIC DNA]</scope>
    <source>
        <strain evidence="10 11">DSM 27057</strain>
    </source>
</reference>
<feature type="transmembrane region" description="Helical" evidence="8">
    <location>
        <begin position="20"/>
        <end position="42"/>
    </location>
</feature>
<evidence type="ECO:0000256" key="7">
    <source>
        <dbReference type="ARBA" id="ARBA00023136"/>
    </source>
</evidence>
<evidence type="ECO:0000256" key="3">
    <source>
        <dbReference type="ARBA" id="ARBA00022448"/>
    </source>
</evidence>
<feature type="transmembrane region" description="Helical" evidence="8">
    <location>
        <begin position="289"/>
        <end position="306"/>
    </location>
</feature>
<evidence type="ECO:0000256" key="2">
    <source>
        <dbReference type="ARBA" id="ARBA00008335"/>
    </source>
</evidence>
<comment type="subcellular location">
    <subcellularLocation>
        <location evidence="1">Cell membrane</location>
        <topology evidence="1">Multi-pass membrane protein</topology>
    </subcellularLocation>
</comment>
<evidence type="ECO:0000313" key="10">
    <source>
        <dbReference type="EMBL" id="MBB3954794.1"/>
    </source>
</evidence>
<keyword evidence="11" id="KW-1185">Reference proteome</keyword>
<gene>
    <name evidence="10" type="ORF">GGR38_001733</name>
</gene>
<feature type="domain" description="Major facilitator superfamily (MFS) profile" evidence="9">
    <location>
        <begin position="16"/>
        <end position="398"/>
    </location>
</feature>
<feature type="transmembrane region" description="Helical" evidence="8">
    <location>
        <begin position="86"/>
        <end position="109"/>
    </location>
</feature>
<dbReference type="PROSITE" id="PS50850">
    <property type="entry name" value="MFS"/>
    <property type="match status" value="1"/>
</dbReference>
<keyword evidence="3" id="KW-0813">Transport</keyword>
<evidence type="ECO:0000256" key="6">
    <source>
        <dbReference type="ARBA" id="ARBA00022989"/>
    </source>
</evidence>
<feature type="transmembrane region" description="Helical" evidence="8">
    <location>
        <begin position="224"/>
        <end position="244"/>
    </location>
</feature>
<dbReference type="SUPFAM" id="SSF103473">
    <property type="entry name" value="MFS general substrate transporter"/>
    <property type="match status" value="1"/>
</dbReference>
<dbReference type="InterPro" id="IPR036259">
    <property type="entry name" value="MFS_trans_sf"/>
</dbReference>
<name>A0A7W6CE04_9SPHN</name>
<dbReference type="Pfam" id="PF07690">
    <property type="entry name" value="MFS_1"/>
    <property type="match status" value="1"/>
</dbReference>
<feature type="transmembrane region" description="Helical" evidence="8">
    <location>
        <begin position="145"/>
        <end position="166"/>
    </location>
</feature>
<feature type="transmembrane region" description="Helical" evidence="8">
    <location>
        <begin position="347"/>
        <end position="368"/>
    </location>
</feature>
<evidence type="ECO:0000256" key="5">
    <source>
        <dbReference type="ARBA" id="ARBA00022692"/>
    </source>
</evidence>
<accession>A0A7W6CE04</accession>
<dbReference type="EMBL" id="JACIDX010000005">
    <property type="protein sequence ID" value="MBB3954794.1"/>
    <property type="molecule type" value="Genomic_DNA"/>
</dbReference>
<evidence type="ECO:0000313" key="11">
    <source>
        <dbReference type="Proteomes" id="UP000548867"/>
    </source>
</evidence>
<dbReference type="CDD" id="cd17324">
    <property type="entry name" value="MFS_NepI_like"/>
    <property type="match status" value="1"/>
</dbReference>
<evidence type="ECO:0000259" key="9">
    <source>
        <dbReference type="PROSITE" id="PS50850"/>
    </source>
</evidence>
<organism evidence="10 11">
    <name type="scientific">Novosphingobium sediminicola</name>
    <dbReference type="NCBI Taxonomy" id="563162"/>
    <lineage>
        <taxon>Bacteria</taxon>
        <taxon>Pseudomonadati</taxon>
        <taxon>Pseudomonadota</taxon>
        <taxon>Alphaproteobacteria</taxon>
        <taxon>Sphingomonadales</taxon>
        <taxon>Sphingomonadaceae</taxon>
        <taxon>Novosphingobium</taxon>
    </lineage>
</organism>